<keyword evidence="8" id="KW-1133">Transmembrane helix</keyword>
<dbReference type="CDD" id="cd03784">
    <property type="entry name" value="GT1_Gtf-like"/>
    <property type="match status" value="1"/>
</dbReference>
<dbReference type="InterPro" id="IPR050271">
    <property type="entry name" value="UDP-glycosyltransferase"/>
</dbReference>
<dbReference type="InterPro" id="IPR002213">
    <property type="entry name" value="UDP_glucos_trans"/>
</dbReference>
<dbReference type="GO" id="GO:0043541">
    <property type="term" value="C:UDP-N-acetylglucosamine transferase complex"/>
    <property type="evidence" value="ECO:0007669"/>
    <property type="project" value="TreeGrafter"/>
</dbReference>
<dbReference type="AlphaFoldDB" id="G5C9G6"/>
<keyword evidence="7" id="KW-0732">Signal</keyword>
<evidence type="ECO:0000256" key="3">
    <source>
        <dbReference type="ARBA" id="ARBA00012544"/>
    </source>
</evidence>
<dbReference type="Pfam" id="PF00201">
    <property type="entry name" value="UDPGT"/>
    <property type="match status" value="1"/>
</dbReference>
<evidence type="ECO:0000256" key="6">
    <source>
        <dbReference type="ARBA" id="ARBA00022692"/>
    </source>
</evidence>
<dbReference type="Gene3D" id="3.40.50.2000">
    <property type="entry name" value="Glycogen Phosphorylase B"/>
    <property type="match status" value="1"/>
</dbReference>
<evidence type="ECO:0000313" key="14">
    <source>
        <dbReference type="Proteomes" id="UP000006813"/>
    </source>
</evidence>
<dbReference type="EMBL" id="JH174051">
    <property type="protein sequence ID" value="EHB18177.1"/>
    <property type="molecule type" value="Genomic_DNA"/>
</dbReference>
<comment type="catalytic activity">
    <reaction evidence="11">
        <text>glucuronate acceptor + UDP-alpha-D-glucuronate = acceptor beta-D-glucuronoside + UDP + H(+)</text>
        <dbReference type="Rhea" id="RHEA:21032"/>
        <dbReference type="ChEBI" id="CHEBI:15378"/>
        <dbReference type="ChEBI" id="CHEBI:58052"/>
        <dbReference type="ChEBI" id="CHEBI:58223"/>
        <dbReference type="ChEBI" id="CHEBI:132367"/>
        <dbReference type="ChEBI" id="CHEBI:132368"/>
        <dbReference type="EC" id="2.4.1.17"/>
    </reaction>
</comment>
<reference evidence="13 14" key="1">
    <citation type="journal article" date="2011" name="Nature">
        <title>Genome sequencing reveals insights into physiology and longevity of the naked mole rat.</title>
        <authorList>
            <person name="Kim E.B."/>
            <person name="Fang X."/>
            <person name="Fushan A.A."/>
            <person name="Huang Z."/>
            <person name="Lobanov A.V."/>
            <person name="Han L."/>
            <person name="Marino S.M."/>
            <person name="Sun X."/>
            <person name="Turanov A.A."/>
            <person name="Yang P."/>
            <person name="Yim S.H."/>
            <person name="Zhao X."/>
            <person name="Kasaikina M.V."/>
            <person name="Stoletzki N."/>
            <person name="Peng C."/>
            <person name="Polak P."/>
            <person name="Xiong Z."/>
            <person name="Kiezun A."/>
            <person name="Zhu Y."/>
            <person name="Chen Y."/>
            <person name="Kryukov G.V."/>
            <person name="Zhang Q."/>
            <person name="Peshkin L."/>
            <person name="Yang L."/>
            <person name="Bronson R.T."/>
            <person name="Buffenstein R."/>
            <person name="Wang B."/>
            <person name="Han C."/>
            <person name="Li Q."/>
            <person name="Chen L."/>
            <person name="Zhao W."/>
            <person name="Sunyaev S.R."/>
            <person name="Park T.J."/>
            <person name="Zhang G."/>
            <person name="Wang J."/>
            <person name="Gladyshev V.N."/>
        </authorList>
    </citation>
    <scope>NUCLEOTIDE SEQUENCE [LARGE SCALE GENOMIC DNA]</scope>
</reference>
<keyword evidence="5 13" id="KW-0808">Transferase</keyword>
<comment type="similarity">
    <text evidence="2">Belongs to the UDP-glycosyltransferase family.</text>
</comment>
<evidence type="ECO:0000256" key="5">
    <source>
        <dbReference type="ARBA" id="ARBA00022679"/>
    </source>
</evidence>
<proteinExistence type="inferred from homology"/>
<dbReference type="EC" id="2.4.1.17" evidence="3"/>
<dbReference type="Proteomes" id="UP000006813">
    <property type="component" value="Unassembled WGS sequence"/>
</dbReference>
<evidence type="ECO:0000256" key="8">
    <source>
        <dbReference type="ARBA" id="ARBA00022989"/>
    </source>
</evidence>
<evidence type="ECO:0000256" key="12">
    <source>
        <dbReference type="SAM" id="MobiDB-lite"/>
    </source>
</evidence>
<dbReference type="FunFam" id="3.40.50.2000:FF:000021">
    <property type="entry name" value="UDP-glucuronosyltransferase"/>
    <property type="match status" value="1"/>
</dbReference>
<name>G5C9G6_HETGA</name>
<evidence type="ECO:0000256" key="10">
    <source>
        <dbReference type="ARBA" id="ARBA00023180"/>
    </source>
</evidence>
<gene>
    <name evidence="13" type="ORF">GW7_08008</name>
</gene>
<dbReference type="PANTHER" id="PTHR48043">
    <property type="entry name" value="EG:EG0003.4 PROTEIN-RELATED"/>
    <property type="match status" value="1"/>
</dbReference>
<evidence type="ECO:0000256" key="9">
    <source>
        <dbReference type="ARBA" id="ARBA00023136"/>
    </source>
</evidence>
<dbReference type="STRING" id="10181.G5C9G6"/>
<dbReference type="SUPFAM" id="SSF53756">
    <property type="entry name" value="UDP-Glycosyltransferase/glycogen phosphorylase"/>
    <property type="match status" value="1"/>
</dbReference>
<dbReference type="InParanoid" id="G5C9G6"/>
<dbReference type="eggNOG" id="KOG1192">
    <property type="taxonomic scope" value="Eukaryota"/>
</dbReference>
<evidence type="ECO:0000256" key="2">
    <source>
        <dbReference type="ARBA" id="ARBA00009995"/>
    </source>
</evidence>
<keyword evidence="9" id="KW-0472">Membrane</keyword>
<comment type="subcellular location">
    <subcellularLocation>
        <location evidence="1">Membrane</location>
        <topology evidence="1">Single-pass membrane protein</topology>
    </subcellularLocation>
</comment>
<evidence type="ECO:0000256" key="4">
    <source>
        <dbReference type="ARBA" id="ARBA00022676"/>
    </source>
</evidence>
<evidence type="ECO:0000313" key="13">
    <source>
        <dbReference type="EMBL" id="EHB18177.1"/>
    </source>
</evidence>
<evidence type="ECO:0000256" key="11">
    <source>
        <dbReference type="ARBA" id="ARBA00047475"/>
    </source>
</evidence>
<keyword evidence="4" id="KW-0328">Glycosyltransferase</keyword>
<protein>
    <recommendedName>
        <fullName evidence="3">glucuronosyltransferase</fullName>
        <ecNumber evidence="3">2.4.1.17</ecNumber>
    </recommendedName>
</protein>
<feature type="region of interest" description="Disordered" evidence="12">
    <location>
        <begin position="222"/>
        <end position="242"/>
    </location>
</feature>
<dbReference type="PANTHER" id="PTHR48043:SF24">
    <property type="entry name" value="UDP-GLUCURONOSYLTRANSFERASE 3A2"/>
    <property type="match status" value="1"/>
</dbReference>
<sequence>MRQRKIQSMFNHTIKEHFAEGSRPILSHLLLKAELWFVNSDFAFEFAQLLLPNTVFIGGLLDKPINPIPEDLETFITKFGNSGFVLVALGSIMSEYLKQKDLKEMNSAFAQLSQGVLWKCKHSLWPRDVKLAANVKSVDWLPQNDLLAHPGIHLFVTCGGENSIMETIQHGVPMVGIPLSGDLPGNMVQVEAKNFGVSLPLKKLKAETLDLKMKQVIEDKRNKSAAMTASTIQHSHPLSPSQ</sequence>
<evidence type="ECO:0000256" key="7">
    <source>
        <dbReference type="ARBA" id="ARBA00022729"/>
    </source>
</evidence>
<evidence type="ECO:0000256" key="1">
    <source>
        <dbReference type="ARBA" id="ARBA00004167"/>
    </source>
</evidence>
<dbReference type="GO" id="GO:0015020">
    <property type="term" value="F:glucuronosyltransferase activity"/>
    <property type="evidence" value="ECO:0007669"/>
    <property type="project" value="UniProtKB-EC"/>
</dbReference>
<accession>G5C9G6</accession>
<organism evidence="13 14">
    <name type="scientific">Heterocephalus glaber</name>
    <name type="common">Naked mole rat</name>
    <dbReference type="NCBI Taxonomy" id="10181"/>
    <lineage>
        <taxon>Eukaryota</taxon>
        <taxon>Metazoa</taxon>
        <taxon>Chordata</taxon>
        <taxon>Craniata</taxon>
        <taxon>Vertebrata</taxon>
        <taxon>Euteleostomi</taxon>
        <taxon>Mammalia</taxon>
        <taxon>Eutheria</taxon>
        <taxon>Euarchontoglires</taxon>
        <taxon>Glires</taxon>
        <taxon>Rodentia</taxon>
        <taxon>Hystricomorpha</taxon>
        <taxon>Bathyergidae</taxon>
        <taxon>Heterocephalus</taxon>
    </lineage>
</organism>
<keyword evidence="10" id="KW-0325">Glycoprotein</keyword>
<feature type="compositionally biased region" description="Polar residues" evidence="12">
    <location>
        <begin position="225"/>
        <end position="242"/>
    </location>
</feature>
<keyword evidence="6" id="KW-0812">Transmembrane</keyword>